<dbReference type="AlphaFoldDB" id="A0AA35YX09"/>
<feature type="compositionally biased region" description="Basic and acidic residues" evidence="1">
    <location>
        <begin position="228"/>
        <end position="237"/>
    </location>
</feature>
<dbReference type="Proteomes" id="UP001177003">
    <property type="component" value="Chromosome 4"/>
</dbReference>
<feature type="compositionally biased region" description="Low complexity" evidence="1">
    <location>
        <begin position="171"/>
        <end position="184"/>
    </location>
</feature>
<dbReference type="InterPro" id="IPR012442">
    <property type="entry name" value="DUF1645_plant"/>
</dbReference>
<evidence type="ECO:0000313" key="3">
    <source>
        <dbReference type="Proteomes" id="UP001177003"/>
    </source>
</evidence>
<sequence>MEVILPLSPTKDFDFNSSAYPSAPSTPRLLGDCYFSAPNSPTRVTELHREFDELLVSDGAQRYNSLATVPFAWEERPGVPKSFINVFESDFAFDVSGELYRDSSATAEDLFDGGVIKSMDPPPPVREIKNREIKTSRGRERSSSGLVSSRSRRTRSLPPVRGLEQPPVRPTSTDSTSTTLSASGSGKGSKKWSFKDLFLFRSASDGRAMDRDPLKKYSATFRKHDEDLRNSSIRSDKSGSGSGSTRRGRVSAHELHYTVNRAVSNDMKKKTFLPYKQGILGRLAFNPTVHALSNGFGVSNRD</sequence>
<accession>A0AA35YX09</accession>
<dbReference type="Pfam" id="PF07816">
    <property type="entry name" value="DUF1645"/>
    <property type="match status" value="1"/>
</dbReference>
<evidence type="ECO:0000313" key="2">
    <source>
        <dbReference type="EMBL" id="CAI9281825.1"/>
    </source>
</evidence>
<dbReference type="PANTHER" id="PTHR33095">
    <property type="entry name" value="OS07G0619500 PROTEIN"/>
    <property type="match status" value="1"/>
</dbReference>
<proteinExistence type="predicted"/>
<name>A0AA35YX09_LACSI</name>
<protein>
    <submittedName>
        <fullName evidence="2">Uncharacterized protein</fullName>
    </submittedName>
</protein>
<keyword evidence="3" id="KW-1185">Reference proteome</keyword>
<feature type="region of interest" description="Disordered" evidence="1">
    <location>
        <begin position="113"/>
        <end position="190"/>
    </location>
</feature>
<reference evidence="2" key="1">
    <citation type="submission" date="2023-04" db="EMBL/GenBank/DDBJ databases">
        <authorList>
            <person name="Vijverberg K."/>
            <person name="Xiong W."/>
            <person name="Schranz E."/>
        </authorList>
    </citation>
    <scope>NUCLEOTIDE SEQUENCE</scope>
</reference>
<feature type="region of interest" description="Disordered" evidence="1">
    <location>
        <begin position="228"/>
        <end position="253"/>
    </location>
</feature>
<dbReference type="EMBL" id="OX465080">
    <property type="protein sequence ID" value="CAI9281825.1"/>
    <property type="molecule type" value="Genomic_DNA"/>
</dbReference>
<gene>
    <name evidence="2" type="ORF">LSALG_LOCUS21497</name>
</gene>
<evidence type="ECO:0000256" key="1">
    <source>
        <dbReference type="SAM" id="MobiDB-lite"/>
    </source>
</evidence>
<organism evidence="2 3">
    <name type="scientific">Lactuca saligna</name>
    <name type="common">Willowleaf lettuce</name>
    <dbReference type="NCBI Taxonomy" id="75948"/>
    <lineage>
        <taxon>Eukaryota</taxon>
        <taxon>Viridiplantae</taxon>
        <taxon>Streptophyta</taxon>
        <taxon>Embryophyta</taxon>
        <taxon>Tracheophyta</taxon>
        <taxon>Spermatophyta</taxon>
        <taxon>Magnoliopsida</taxon>
        <taxon>eudicotyledons</taxon>
        <taxon>Gunneridae</taxon>
        <taxon>Pentapetalae</taxon>
        <taxon>asterids</taxon>
        <taxon>campanulids</taxon>
        <taxon>Asterales</taxon>
        <taxon>Asteraceae</taxon>
        <taxon>Cichorioideae</taxon>
        <taxon>Cichorieae</taxon>
        <taxon>Lactucinae</taxon>
        <taxon>Lactuca</taxon>
    </lineage>
</organism>
<feature type="compositionally biased region" description="Basic and acidic residues" evidence="1">
    <location>
        <begin position="126"/>
        <end position="142"/>
    </location>
</feature>
<dbReference type="PANTHER" id="PTHR33095:SF14">
    <property type="entry name" value="AR781"/>
    <property type="match status" value="1"/>
</dbReference>